<reference evidence="2" key="1">
    <citation type="submission" date="2024-05" db="EMBL/GenBank/DDBJ databases">
        <title>Unveiling bat-borne viruses: virome discoveries support intermediate host-mediated transmission to humans.</title>
        <authorList>
            <person name="Wang Y."/>
            <person name="Xu P."/>
            <person name="Han Y."/>
            <person name="Zhao W."/>
            <person name="Zhao L."/>
            <person name="Li R."/>
            <person name="Zhang J."/>
            <person name="Zhang S."/>
            <person name="Lu J."/>
            <person name="Jin Q."/>
            <person name="Wu Z."/>
        </authorList>
    </citation>
    <scope>NUCLEOTIDE SEQUENCE</scope>
    <source>
        <strain evidence="2">228_13037</strain>
    </source>
</reference>
<sequence>MAENVSYSNTYMAYWQNMPYIYPNNKDSIRTESETFGQSINTGWHLLPTMLWRHFITPRQWIDMNIKYEAYHVKGYTITVYNPVPMTQQLAIQGTTAFTAFNNTIYTLGAQDDLYETNWFDWWSTESFNTLADFSIAYKEGMFKQGSDGTQWKRTILPTYSWEPTNTATVDDHTFATDLGISGASVWPAPDNESKPMRPTGCFWDPLNDPSSIMELRPGKNSMTWTWNEHPADENRWFNFDQIAKWAPYAHDTPFLRFNRTGGVGSYKAIAQDDPYRLATASNSNDADQTKNDYTIPDLSFLPIVPMSWFWHEISKSIASADAVKMYPFRWDGTEYEMYKYPPTQCFIKGLPLFDDNNTHIPTTTQGCFKVELHIACKKRRSRYYAPTWGPWNWKDIYGISGKTQMHSSYIRYRTGGARRTWTNVDTNNTSLTQMNKYRGLPVITKPYTTSTTNTVSTAMSSLIDIIRKRKQENESYDMIEMEEFESTNEEEGTPPATQIQKEAGTIE</sequence>
<evidence type="ECO:0000256" key="1">
    <source>
        <dbReference type="SAM" id="MobiDB-lite"/>
    </source>
</evidence>
<evidence type="ECO:0000313" key="2">
    <source>
        <dbReference type="EMBL" id="XBS25635.1"/>
    </source>
</evidence>
<accession>A0AAU7P2F5</accession>
<feature type="region of interest" description="Disordered" evidence="1">
    <location>
        <begin position="484"/>
        <end position="508"/>
    </location>
</feature>
<feature type="compositionally biased region" description="Acidic residues" evidence="1">
    <location>
        <begin position="484"/>
        <end position="493"/>
    </location>
</feature>
<organism evidence="2">
    <name type="scientific">Hamaparvovirinae sp</name>
    <dbReference type="NCBI Taxonomy" id="2809447"/>
    <lineage>
        <taxon>Viruses</taxon>
        <taxon>Monodnaviria</taxon>
        <taxon>Shotokuvirae</taxon>
        <taxon>Cossaviricota</taxon>
        <taxon>Quintoviricetes</taxon>
        <taxon>Piccovirales</taxon>
        <taxon>Parvoviridae</taxon>
        <taxon>Hamaparvovirinae</taxon>
    </lineage>
</organism>
<dbReference type="EMBL" id="PP793339">
    <property type="protein sequence ID" value="XBS25635.1"/>
    <property type="molecule type" value="Genomic_DNA"/>
</dbReference>
<proteinExistence type="predicted"/>
<name>A0AAU7P2F5_9VIRU</name>
<protein>
    <submittedName>
        <fullName evidence="2">Structural protein VP1</fullName>
    </submittedName>
</protein>